<organism evidence="1 2">
    <name type="scientific">Eumeta variegata</name>
    <name type="common">Bagworm moth</name>
    <name type="synonym">Eumeta japonica</name>
    <dbReference type="NCBI Taxonomy" id="151549"/>
    <lineage>
        <taxon>Eukaryota</taxon>
        <taxon>Metazoa</taxon>
        <taxon>Ecdysozoa</taxon>
        <taxon>Arthropoda</taxon>
        <taxon>Hexapoda</taxon>
        <taxon>Insecta</taxon>
        <taxon>Pterygota</taxon>
        <taxon>Neoptera</taxon>
        <taxon>Endopterygota</taxon>
        <taxon>Lepidoptera</taxon>
        <taxon>Glossata</taxon>
        <taxon>Ditrysia</taxon>
        <taxon>Tineoidea</taxon>
        <taxon>Psychidae</taxon>
        <taxon>Oiketicinae</taxon>
        <taxon>Eumeta</taxon>
    </lineage>
</organism>
<evidence type="ECO:0000313" key="1">
    <source>
        <dbReference type="EMBL" id="GBP74956.1"/>
    </source>
</evidence>
<keyword evidence="2" id="KW-1185">Reference proteome</keyword>
<reference evidence="1 2" key="1">
    <citation type="journal article" date="2019" name="Commun. Biol.">
        <title>The bagworm genome reveals a unique fibroin gene that provides high tensile strength.</title>
        <authorList>
            <person name="Kono N."/>
            <person name="Nakamura H."/>
            <person name="Ohtoshi R."/>
            <person name="Tomita M."/>
            <person name="Numata K."/>
            <person name="Arakawa K."/>
        </authorList>
    </citation>
    <scope>NUCLEOTIDE SEQUENCE [LARGE SCALE GENOMIC DNA]</scope>
</reference>
<comment type="caution">
    <text evidence="1">The sequence shown here is derived from an EMBL/GenBank/DDBJ whole genome shotgun (WGS) entry which is preliminary data.</text>
</comment>
<sequence>MCRRPTDPLWSRKTIDNDALKITLRHRSSLQPLRKSRNNTSNNTYDNPIRRPICFCDRRAQQHSREVASRVRAKGKLATCLGEHERSSDSNGDIVLVIIVSKNPRLAVGQLEVHLRSIDLK</sequence>
<dbReference type="AlphaFoldDB" id="A0A4C1YFN0"/>
<proteinExistence type="predicted"/>
<evidence type="ECO:0000313" key="2">
    <source>
        <dbReference type="Proteomes" id="UP000299102"/>
    </source>
</evidence>
<name>A0A4C1YFN0_EUMVA</name>
<dbReference type="Proteomes" id="UP000299102">
    <property type="component" value="Unassembled WGS sequence"/>
</dbReference>
<gene>
    <name evidence="1" type="ORF">EVAR_60883_1</name>
</gene>
<dbReference type="EMBL" id="BGZK01001230">
    <property type="protein sequence ID" value="GBP74956.1"/>
    <property type="molecule type" value="Genomic_DNA"/>
</dbReference>
<accession>A0A4C1YFN0</accession>
<protein>
    <submittedName>
        <fullName evidence="1">Uncharacterized protein</fullName>
    </submittedName>
</protein>